<name>A0A0L0FQ47_9EUKA</name>
<dbReference type="Pfam" id="PF00155">
    <property type="entry name" value="Aminotran_1_2"/>
    <property type="match status" value="1"/>
</dbReference>
<evidence type="ECO:0000256" key="2">
    <source>
        <dbReference type="ARBA" id="ARBA00007441"/>
    </source>
</evidence>
<keyword evidence="9" id="KW-1185">Reference proteome</keyword>
<dbReference type="GO" id="GO:1901605">
    <property type="term" value="P:alpha-amino acid metabolic process"/>
    <property type="evidence" value="ECO:0007669"/>
    <property type="project" value="TreeGrafter"/>
</dbReference>
<evidence type="ECO:0000256" key="5">
    <source>
        <dbReference type="ARBA" id="ARBA00022679"/>
    </source>
</evidence>
<dbReference type="Proteomes" id="UP000054560">
    <property type="component" value="Unassembled WGS sequence"/>
</dbReference>
<gene>
    <name evidence="8" type="ORF">SARC_09449</name>
</gene>
<evidence type="ECO:0000256" key="6">
    <source>
        <dbReference type="ARBA" id="ARBA00022898"/>
    </source>
</evidence>
<dbReference type="eggNOG" id="KOG0634">
    <property type="taxonomic scope" value="Eukaryota"/>
</dbReference>
<comment type="cofactor">
    <cofactor evidence="1">
        <name>pyridoxal 5'-phosphate</name>
        <dbReference type="ChEBI" id="CHEBI:597326"/>
    </cofactor>
</comment>
<dbReference type="GeneID" id="25909953"/>
<evidence type="ECO:0000256" key="1">
    <source>
        <dbReference type="ARBA" id="ARBA00001933"/>
    </source>
</evidence>
<keyword evidence="6" id="KW-0663">Pyridoxal phosphate</keyword>
<dbReference type="GO" id="GO:0008483">
    <property type="term" value="F:transaminase activity"/>
    <property type="evidence" value="ECO:0007669"/>
    <property type="project" value="UniProtKB-KW"/>
</dbReference>
<organism evidence="8 9">
    <name type="scientific">Sphaeroforma arctica JP610</name>
    <dbReference type="NCBI Taxonomy" id="667725"/>
    <lineage>
        <taxon>Eukaryota</taxon>
        <taxon>Ichthyosporea</taxon>
        <taxon>Ichthyophonida</taxon>
        <taxon>Sphaeroforma</taxon>
    </lineage>
</organism>
<dbReference type="InterPro" id="IPR015424">
    <property type="entry name" value="PyrdxlP-dep_Trfase"/>
</dbReference>
<evidence type="ECO:0000259" key="7">
    <source>
        <dbReference type="Pfam" id="PF00155"/>
    </source>
</evidence>
<accession>A0A0L0FQ47</accession>
<keyword evidence="5" id="KW-0808">Transferase</keyword>
<dbReference type="PANTHER" id="PTHR42790:SF19">
    <property type="entry name" value="KYNURENINE_ALPHA-AMINOADIPATE AMINOTRANSFERASE, MITOCHONDRIAL"/>
    <property type="match status" value="1"/>
</dbReference>
<dbReference type="FunFam" id="3.90.1150.10:FF:000166">
    <property type="entry name" value="Kynurenine/alpha-aminoadipate aminotransferase, mitochondrial"/>
    <property type="match status" value="1"/>
</dbReference>
<dbReference type="InterPro" id="IPR050859">
    <property type="entry name" value="Class-I_PLP-dep_aminotransf"/>
</dbReference>
<evidence type="ECO:0000313" key="8">
    <source>
        <dbReference type="EMBL" id="KNC78098.1"/>
    </source>
</evidence>
<sequence length="452" mass="49714">MLYRTHNLVRTPNIRSILSRQTHRVLLRTMCAAREASTAPNYDAFFNRRSLARQPSAIRELQPFLSIPGMISLGGGMPNPTSFPFTSLEAELVDGTKITLKGSDLSETLQYSATPGLPRLVDLWTNIIEKEHTPSTAHAWGVGVTTGSQDGLAKIFDMFLDENTSLLVEAPTYSGALASLVPLGCNLVKIPTDSDGLIPEELDATLSNWDCSVDGVKPKVLYTIPTGSNPTGATLSLERRNTLLKLATKHDLLIIEDDPYYYLQFSEKRISSMFSMCSDGRVLRCDSISKLISSGLRIGFVSAPTPILHRIMLHQQSSTLHTCGVSQGLVYALLNKWGPDGFEEHVQKVTAMYAKRRDDFMASAKKHITGKAEFHAPAAGMFVWFKLLGVEDSTDIIKEKAVEKLVLMVPGKAFTPGGGPSPYVRATFSTASKEDMEEAMRRFGELLDEIKP</sequence>
<dbReference type="STRING" id="667725.A0A0L0FQ47"/>
<dbReference type="FunFam" id="3.40.640.10:FF:000053">
    <property type="entry name" value="Aminotransferase, class I"/>
    <property type="match status" value="1"/>
</dbReference>
<dbReference type="SUPFAM" id="SSF53383">
    <property type="entry name" value="PLP-dependent transferases"/>
    <property type="match status" value="1"/>
</dbReference>
<feature type="domain" description="Aminotransferase class I/classII large" evidence="7">
    <location>
        <begin position="106"/>
        <end position="443"/>
    </location>
</feature>
<protein>
    <recommendedName>
        <fullName evidence="7">Aminotransferase class I/classII large domain-containing protein</fullName>
    </recommendedName>
</protein>
<reference evidence="8 9" key="1">
    <citation type="submission" date="2011-02" db="EMBL/GenBank/DDBJ databases">
        <title>The Genome Sequence of Sphaeroforma arctica JP610.</title>
        <authorList>
            <consortium name="The Broad Institute Genome Sequencing Platform"/>
            <person name="Russ C."/>
            <person name="Cuomo C."/>
            <person name="Young S.K."/>
            <person name="Zeng Q."/>
            <person name="Gargeya S."/>
            <person name="Alvarado L."/>
            <person name="Berlin A."/>
            <person name="Chapman S.B."/>
            <person name="Chen Z."/>
            <person name="Freedman E."/>
            <person name="Gellesch M."/>
            <person name="Goldberg J."/>
            <person name="Griggs A."/>
            <person name="Gujja S."/>
            <person name="Heilman E."/>
            <person name="Heiman D."/>
            <person name="Howarth C."/>
            <person name="Mehta T."/>
            <person name="Neiman D."/>
            <person name="Pearson M."/>
            <person name="Roberts A."/>
            <person name="Saif S."/>
            <person name="Shea T."/>
            <person name="Shenoy N."/>
            <person name="Sisk P."/>
            <person name="Stolte C."/>
            <person name="Sykes S."/>
            <person name="White J."/>
            <person name="Yandava C."/>
            <person name="Burger G."/>
            <person name="Gray M.W."/>
            <person name="Holland P.W.H."/>
            <person name="King N."/>
            <person name="Lang F.B.F."/>
            <person name="Roger A.J."/>
            <person name="Ruiz-Trillo I."/>
            <person name="Haas B."/>
            <person name="Nusbaum C."/>
            <person name="Birren B."/>
        </authorList>
    </citation>
    <scope>NUCLEOTIDE SEQUENCE [LARGE SCALE GENOMIC DNA]</scope>
    <source>
        <strain evidence="8 9">JP610</strain>
    </source>
</reference>
<dbReference type="AlphaFoldDB" id="A0A0L0FQ47"/>
<dbReference type="OrthoDB" id="691673at2759"/>
<dbReference type="PANTHER" id="PTHR42790">
    <property type="entry name" value="AMINOTRANSFERASE"/>
    <property type="match status" value="1"/>
</dbReference>
<proteinExistence type="inferred from homology"/>
<evidence type="ECO:0000313" key="9">
    <source>
        <dbReference type="Proteomes" id="UP000054560"/>
    </source>
</evidence>
<evidence type="ECO:0000256" key="3">
    <source>
        <dbReference type="ARBA" id="ARBA00011738"/>
    </source>
</evidence>
<dbReference type="Gene3D" id="3.40.640.10">
    <property type="entry name" value="Type I PLP-dependent aspartate aminotransferase-like (Major domain)"/>
    <property type="match status" value="1"/>
</dbReference>
<dbReference type="InterPro" id="IPR004839">
    <property type="entry name" value="Aminotransferase_I/II_large"/>
</dbReference>
<dbReference type="InterPro" id="IPR015421">
    <property type="entry name" value="PyrdxlP-dep_Trfase_major"/>
</dbReference>
<dbReference type="RefSeq" id="XP_014152000.1">
    <property type="nucleotide sequence ID" value="XM_014296525.1"/>
</dbReference>
<keyword evidence="4" id="KW-0032">Aminotransferase</keyword>
<dbReference type="EMBL" id="KQ242558">
    <property type="protein sequence ID" value="KNC78098.1"/>
    <property type="molecule type" value="Genomic_DNA"/>
</dbReference>
<evidence type="ECO:0000256" key="4">
    <source>
        <dbReference type="ARBA" id="ARBA00022576"/>
    </source>
</evidence>
<dbReference type="GO" id="GO:0030170">
    <property type="term" value="F:pyridoxal phosphate binding"/>
    <property type="evidence" value="ECO:0007669"/>
    <property type="project" value="InterPro"/>
</dbReference>
<comment type="subunit">
    <text evidence="3">Homodimer.</text>
</comment>
<comment type="similarity">
    <text evidence="2">Belongs to the class-I pyridoxal-phosphate-dependent aminotransferase family.</text>
</comment>
<dbReference type="CDD" id="cd00609">
    <property type="entry name" value="AAT_like"/>
    <property type="match status" value="1"/>
</dbReference>